<proteinExistence type="predicted"/>
<dbReference type="PANTHER" id="PTHR45913:SF19">
    <property type="entry name" value="LOW QUALITY PROTEIN: ZINC FINGER BED DOMAIN-CONTAINING PROTEIN 5-LIKE"/>
    <property type="match status" value="1"/>
</dbReference>
<accession>A0ABS2YFG4</accession>
<protein>
    <submittedName>
        <fullName evidence="1">SCND3 protein</fullName>
    </submittedName>
</protein>
<reference evidence="1" key="1">
    <citation type="journal article" date="2021" name="Cell">
        <title>Tracing the genetic footprints of vertebrate landing in non-teleost ray-finned fishes.</title>
        <authorList>
            <person name="Bi X."/>
            <person name="Wang K."/>
            <person name="Yang L."/>
            <person name="Pan H."/>
            <person name="Jiang H."/>
            <person name="Wei Q."/>
            <person name="Fang M."/>
            <person name="Yu H."/>
            <person name="Zhu C."/>
            <person name="Cai Y."/>
            <person name="He Y."/>
            <person name="Gan X."/>
            <person name="Zeng H."/>
            <person name="Yu D."/>
            <person name="Zhu Y."/>
            <person name="Jiang H."/>
            <person name="Qiu Q."/>
            <person name="Yang H."/>
            <person name="Zhang Y.E."/>
            <person name="Wang W."/>
            <person name="Zhu M."/>
            <person name="He S."/>
            <person name="Zhang G."/>
        </authorList>
    </citation>
    <scope>NUCLEOTIDE SEQUENCE</scope>
    <source>
        <strain evidence="1">Pddl_001</strain>
    </source>
</reference>
<feature type="non-terminal residue" evidence="1">
    <location>
        <position position="70"/>
    </location>
</feature>
<gene>
    <name evidence="1" type="primary">Zbed9_10</name>
    <name evidence="1" type="ORF">GTO93_0014211</name>
</gene>
<name>A0ABS2YFG4_POLSP</name>
<dbReference type="Proteomes" id="UP001166093">
    <property type="component" value="Unassembled WGS sequence"/>
</dbReference>
<organism evidence="1 2">
    <name type="scientific">Polyodon spathula</name>
    <name type="common">North American paddlefish</name>
    <name type="synonym">Squalus spathula</name>
    <dbReference type="NCBI Taxonomy" id="7913"/>
    <lineage>
        <taxon>Eukaryota</taxon>
        <taxon>Metazoa</taxon>
        <taxon>Chordata</taxon>
        <taxon>Craniata</taxon>
        <taxon>Vertebrata</taxon>
        <taxon>Euteleostomi</taxon>
        <taxon>Actinopterygii</taxon>
        <taxon>Chondrostei</taxon>
        <taxon>Acipenseriformes</taxon>
        <taxon>Polyodontidae</taxon>
        <taxon>Polyodon</taxon>
    </lineage>
</organism>
<keyword evidence="2" id="KW-1185">Reference proteome</keyword>
<comment type="caution">
    <text evidence="1">The sequence shown here is derived from an EMBL/GenBank/DDBJ whole genome shotgun (WGS) entry which is preliminary data.</text>
</comment>
<dbReference type="PANTHER" id="PTHR45913">
    <property type="entry name" value="EPM2A-INTERACTING PROTEIN 1"/>
    <property type="match status" value="1"/>
</dbReference>
<evidence type="ECO:0000313" key="2">
    <source>
        <dbReference type="Proteomes" id="UP001166093"/>
    </source>
</evidence>
<feature type="non-terminal residue" evidence="1">
    <location>
        <position position="1"/>
    </location>
</feature>
<evidence type="ECO:0000313" key="1">
    <source>
        <dbReference type="EMBL" id="MBN3284925.1"/>
    </source>
</evidence>
<dbReference type="EMBL" id="JAAWVQ010141596">
    <property type="protein sequence ID" value="MBN3284925.1"/>
    <property type="molecule type" value="Genomic_DNA"/>
</dbReference>
<sequence>MQLHEGVKADIVKHLKQLTYLCEIGFSALMVIKTKYRQRLNVENDLRLKLSPIFPAISDLCSNKQGDPSH</sequence>